<dbReference type="PRINTS" id="PR00313">
    <property type="entry name" value="CABNDNGRPT"/>
</dbReference>
<sequence length="154" mass="15016">MNELAGAGNDSVWTSLGTYTLGANVENLFFGGSGNFVGAGNALSNMLVGGAGNDILIGGGSNDLMSGGVAGNDIFEFDAAGFGNDTILSFGASPAAGQDLLNIAGMGITSATFAANVTITADGADTVVGIGGDTIHLVGVNSAAVDQTDFLMAT</sequence>
<protein>
    <submittedName>
        <fullName evidence="2">Calcium-binding protein</fullName>
    </submittedName>
</protein>
<dbReference type="Gene3D" id="2.150.10.10">
    <property type="entry name" value="Serralysin-like metalloprotease, C-terminal"/>
    <property type="match status" value="1"/>
</dbReference>
<evidence type="ECO:0000313" key="3">
    <source>
        <dbReference type="Proteomes" id="UP000033588"/>
    </source>
</evidence>
<dbReference type="InterPro" id="IPR011049">
    <property type="entry name" value="Serralysin-like_metalloprot_C"/>
</dbReference>
<organism evidence="2 3">
    <name type="scientific">Pseudomonas fluorescens</name>
    <dbReference type="NCBI Taxonomy" id="294"/>
    <lineage>
        <taxon>Bacteria</taxon>
        <taxon>Pseudomonadati</taxon>
        <taxon>Pseudomonadota</taxon>
        <taxon>Gammaproteobacteria</taxon>
        <taxon>Pseudomonadales</taxon>
        <taxon>Pseudomonadaceae</taxon>
        <taxon>Pseudomonas</taxon>
    </lineage>
</organism>
<dbReference type="AlphaFoldDB" id="A0A0F4U0T1"/>
<dbReference type="GO" id="GO:0005509">
    <property type="term" value="F:calcium ion binding"/>
    <property type="evidence" value="ECO:0007669"/>
    <property type="project" value="InterPro"/>
</dbReference>
<dbReference type="EMBL" id="LACC01000005">
    <property type="protein sequence ID" value="KJZ49924.1"/>
    <property type="molecule type" value="Genomic_DNA"/>
</dbReference>
<name>A0A0F4U0T1_PSEFL</name>
<dbReference type="SUPFAM" id="SSF51120">
    <property type="entry name" value="beta-Roll"/>
    <property type="match status" value="1"/>
</dbReference>
<dbReference type="Pfam" id="PF00353">
    <property type="entry name" value="HemolysinCabind"/>
    <property type="match status" value="1"/>
</dbReference>
<evidence type="ECO:0000256" key="1">
    <source>
        <dbReference type="ARBA" id="ARBA00022837"/>
    </source>
</evidence>
<reference evidence="2 3" key="1">
    <citation type="submission" date="2015-03" db="EMBL/GenBank/DDBJ databases">
        <title>Comparative genomics of Pseudomonas insights into diversity of traits involved in vanlence and defense.</title>
        <authorList>
            <person name="Qin Y."/>
        </authorList>
    </citation>
    <scope>NUCLEOTIDE SEQUENCE [LARGE SCALE GENOMIC DNA]</scope>
    <source>
        <strain evidence="2 3">C8</strain>
    </source>
</reference>
<accession>A0A0F4U0T1</accession>
<comment type="caution">
    <text evidence="2">The sequence shown here is derived from an EMBL/GenBank/DDBJ whole genome shotgun (WGS) entry which is preliminary data.</text>
</comment>
<gene>
    <name evidence="2" type="ORF">VC35_03500</name>
</gene>
<keyword evidence="1" id="KW-0106">Calcium</keyword>
<dbReference type="Proteomes" id="UP000033588">
    <property type="component" value="Unassembled WGS sequence"/>
</dbReference>
<dbReference type="InterPro" id="IPR001343">
    <property type="entry name" value="Hemolysn_Ca-bd"/>
</dbReference>
<dbReference type="PATRIC" id="fig|294.132.peg.5036"/>
<evidence type="ECO:0000313" key="2">
    <source>
        <dbReference type="EMBL" id="KJZ49924.1"/>
    </source>
</evidence>
<proteinExistence type="predicted"/>